<feature type="transmembrane region" description="Helical" evidence="1">
    <location>
        <begin position="185"/>
        <end position="204"/>
    </location>
</feature>
<name>A0ABD5PLR8_9EURY</name>
<dbReference type="AlphaFoldDB" id="A0ABD5PLR8"/>
<feature type="transmembrane region" description="Helical" evidence="1">
    <location>
        <begin position="6"/>
        <end position="25"/>
    </location>
</feature>
<organism evidence="2 3">
    <name type="scientific">Halosolutus amylolyticus</name>
    <dbReference type="NCBI Taxonomy" id="2932267"/>
    <lineage>
        <taxon>Archaea</taxon>
        <taxon>Methanobacteriati</taxon>
        <taxon>Methanobacteriota</taxon>
        <taxon>Stenosarchaea group</taxon>
        <taxon>Halobacteria</taxon>
        <taxon>Halobacteriales</taxon>
        <taxon>Natrialbaceae</taxon>
        <taxon>Halosolutus</taxon>
    </lineage>
</organism>
<sequence>MRFLEVLPLVFVMIGGPQILSAVFLATSERWRRNSAAFVGGAAISITLVVTIAYAFSTGTIGQRASNTTVSAIVVVALSFAMVHTYRTRATSEPPRWMGTLQSASPRFSFRLGFLLMGFFPTDILTSVTVGSYLAASDAPLVHAVPFILLTLLALSLPSLALVAFRERAETALPKARDWMNANSWLVSEAVILLFLVMSLSNLLG</sequence>
<feature type="transmembrane region" description="Helical" evidence="1">
    <location>
        <begin position="37"/>
        <end position="56"/>
    </location>
</feature>
<proteinExistence type="predicted"/>
<dbReference type="Proteomes" id="UP001595898">
    <property type="component" value="Unassembled WGS sequence"/>
</dbReference>
<protein>
    <submittedName>
        <fullName evidence="2">GAP family protein</fullName>
    </submittedName>
</protein>
<evidence type="ECO:0000256" key="1">
    <source>
        <dbReference type="SAM" id="Phobius"/>
    </source>
</evidence>
<keyword evidence="1" id="KW-0472">Membrane</keyword>
<reference evidence="2 3" key="1">
    <citation type="journal article" date="2019" name="Int. J. Syst. Evol. Microbiol.">
        <title>The Global Catalogue of Microorganisms (GCM) 10K type strain sequencing project: providing services to taxonomists for standard genome sequencing and annotation.</title>
        <authorList>
            <consortium name="The Broad Institute Genomics Platform"/>
            <consortium name="The Broad Institute Genome Sequencing Center for Infectious Disease"/>
            <person name="Wu L."/>
            <person name="Ma J."/>
        </authorList>
    </citation>
    <scope>NUCLEOTIDE SEQUENCE [LARGE SCALE GENOMIC DNA]</scope>
    <source>
        <strain evidence="2 3">WLHS5</strain>
    </source>
</reference>
<dbReference type="InterPro" id="IPR021315">
    <property type="entry name" value="Gap/Sap"/>
</dbReference>
<feature type="transmembrane region" description="Helical" evidence="1">
    <location>
        <begin position="108"/>
        <end position="135"/>
    </location>
</feature>
<dbReference type="Pfam" id="PF11139">
    <property type="entry name" value="SfLAP"/>
    <property type="match status" value="1"/>
</dbReference>
<dbReference type="RefSeq" id="WP_250139478.1">
    <property type="nucleotide sequence ID" value="NZ_JALIQP010000001.1"/>
</dbReference>
<gene>
    <name evidence="2" type="ORF">ACFO5R_05320</name>
</gene>
<evidence type="ECO:0000313" key="2">
    <source>
        <dbReference type="EMBL" id="MFC4541343.1"/>
    </source>
</evidence>
<evidence type="ECO:0000313" key="3">
    <source>
        <dbReference type="Proteomes" id="UP001595898"/>
    </source>
</evidence>
<feature type="transmembrane region" description="Helical" evidence="1">
    <location>
        <begin position="141"/>
        <end position="165"/>
    </location>
</feature>
<keyword evidence="3" id="KW-1185">Reference proteome</keyword>
<accession>A0ABD5PLR8</accession>
<keyword evidence="1" id="KW-0812">Transmembrane</keyword>
<feature type="transmembrane region" description="Helical" evidence="1">
    <location>
        <begin position="68"/>
        <end position="87"/>
    </location>
</feature>
<keyword evidence="1" id="KW-1133">Transmembrane helix</keyword>
<comment type="caution">
    <text evidence="2">The sequence shown here is derived from an EMBL/GenBank/DDBJ whole genome shotgun (WGS) entry which is preliminary data.</text>
</comment>
<dbReference type="EMBL" id="JBHSFA010000002">
    <property type="protein sequence ID" value="MFC4541343.1"/>
    <property type="molecule type" value="Genomic_DNA"/>
</dbReference>